<evidence type="ECO:0000313" key="4">
    <source>
        <dbReference type="EnsemblMetazoa" id="AAEL012931-PD"/>
    </source>
</evidence>
<dbReference type="InterPro" id="IPR036400">
    <property type="entry name" value="Cyt_B5-like_heme/steroid_sf"/>
</dbReference>
<dbReference type="OrthoDB" id="10257697at2759"/>
<feature type="transmembrane region" description="Helical" evidence="2">
    <location>
        <begin position="6"/>
        <end position="26"/>
    </location>
</feature>
<dbReference type="EnsemblMetazoa" id="AAEL012931-RC">
    <property type="protein sequence ID" value="AAEL012931-PC"/>
    <property type="gene ID" value="AAEL012931"/>
</dbReference>
<dbReference type="AlphaFoldDB" id="A0A6I8TF53"/>
<reference evidence="4 5" key="1">
    <citation type="submission" date="2017-06" db="EMBL/GenBank/DDBJ databases">
        <title>Aedes aegypti genome working group (AGWG) sequencing and assembly.</title>
        <authorList>
            <consortium name="Aedes aegypti Genome Working Group (AGWG)"/>
            <person name="Matthews B.J."/>
        </authorList>
    </citation>
    <scope>NUCLEOTIDE SEQUENCE [LARGE SCALE GENOMIC DNA]</scope>
    <source>
        <strain evidence="4 5">LVP_AGWG</strain>
    </source>
</reference>
<proteinExistence type="inferred from homology"/>
<evidence type="ECO:0000313" key="5">
    <source>
        <dbReference type="Proteomes" id="UP000008820"/>
    </source>
</evidence>
<keyword evidence="5" id="KW-1185">Reference proteome</keyword>
<evidence type="ECO:0000256" key="1">
    <source>
        <dbReference type="ARBA" id="ARBA00038357"/>
    </source>
</evidence>
<dbReference type="GO" id="GO:0012505">
    <property type="term" value="C:endomembrane system"/>
    <property type="evidence" value="ECO:0007669"/>
    <property type="project" value="TreeGrafter"/>
</dbReference>
<dbReference type="Pfam" id="PF00173">
    <property type="entry name" value="Cyt-b5"/>
    <property type="match status" value="1"/>
</dbReference>
<dbReference type="PANTHER" id="PTHR10281">
    <property type="entry name" value="MEMBRANE-ASSOCIATED PROGESTERONE RECEPTOR COMPONENT-RELATED"/>
    <property type="match status" value="1"/>
</dbReference>
<evidence type="ECO:0000259" key="3">
    <source>
        <dbReference type="SMART" id="SM01117"/>
    </source>
</evidence>
<reference evidence="4" key="2">
    <citation type="submission" date="2020-05" db="UniProtKB">
        <authorList>
            <consortium name="EnsemblMetazoa"/>
        </authorList>
    </citation>
    <scope>IDENTIFICATION</scope>
    <source>
        <strain evidence="4">LVP_AGWG</strain>
    </source>
</reference>
<dbReference type="PANTHER" id="PTHR10281:SF4">
    <property type="entry name" value="NEUFERRICIN"/>
    <property type="match status" value="1"/>
</dbReference>
<dbReference type="InterPro" id="IPR001199">
    <property type="entry name" value="Cyt_B5-like_heme/steroid-bd"/>
</dbReference>
<dbReference type="InterPro" id="IPR050577">
    <property type="entry name" value="MAPR/NEUFC/NENF-like"/>
</dbReference>
<dbReference type="SUPFAM" id="SSF55856">
    <property type="entry name" value="Cytochrome b5-like heme/steroid binding domain"/>
    <property type="match status" value="1"/>
</dbReference>
<dbReference type="FunCoup" id="A0A6I8TF53">
    <property type="interactions" value="707"/>
</dbReference>
<dbReference type="EnsemblMetazoa" id="AAEL012931-RD">
    <property type="protein sequence ID" value="AAEL012931-PD"/>
    <property type="gene ID" value="AAEL012931"/>
</dbReference>
<keyword evidence="2" id="KW-1133">Transmembrane helix</keyword>
<accession>A0A6I8TF53</accession>
<keyword evidence="2" id="KW-0472">Membrane</keyword>
<dbReference type="Proteomes" id="UP000008820">
    <property type="component" value="Chromosome 1"/>
</dbReference>
<protein>
    <recommendedName>
        <fullName evidence="3">Cytochrome b5 heme-binding domain-containing protein</fullName>
    </recommendedName>
</protein>
<dbReference type="Gene3D" id="3.10.120.10">
    <property type="entry name" value="Cytochrome b5-like heme/steroid binding domain"/>
    <property type="match status" value="1"/>
</dbReference>
<dbReference type="SMART" id="SM01117">
    <property type="entry name" value="Cyt-b5"/>
    <property type="match status" value="1"/>
</dbReference>
<gene>
    <name evidence="4" type="primary">5577019</name>
</gene>
<organism evidence="4 5">
    <name type="scientific">Aedes aegypti</name>
    <name type="common">Yellowfever mosquito</name>
    <name type="synonym">Culex aegypti</name>
    <dbReference type="NCBI Taxonomy" id="7159"/>
    <lineage>
        <taxon>Eukaryota</taxon>
        <taxon>Metazoa</taxon>
        <taxon>Ecdysozoa</taxon>
        <taxon>Arthropoda</taxon>
        <taxon>Hexapoda</taxon>
        <taxon>Insecta</taxon>
        <taxon>Pterygota</taxon>
        <taxon>Neoptera</taxon>
        <taxon>Endopterygota</taxon>
        <taxon>Diptera</taxon>
        <taxon>Nematocera</taxon>
        <taxon>Culicoidea</taxon>
        <taxon>Culicidae</taxon>
        <taxon>Culicinae</taxon>
        <taxon>Aedini</taxon>
        <taxon>Aedes</taxon>
        <taxon>Stegomyia</taxon>
    </lineage>
</organism>
<evidence type="ECO:0000256" key="2">
    <source>
        <dbReference type="SAM" id="Phobius"/>
    </source>
</evidence>
<sequence length="257" mass="29253">MVLSYVTPYIRHIVVIGLAAVLFAILSREPPKGAHDEQATNFQEHQRLFTEQELAQYDGREGSKGLYLVILGYVYDVQKGVKHYGPGEAYNMFVGHDASRSFISGDFEEYSPELSDVSSLTDSELKSIVKWKSFYDENYTYKGKLIGRYFDERGELTEYHKVVLKRVARAEAEEAKPRQEFPSCNVEWKQETGTKVWCSSRSGDGVERGWVGKPRRYAKQEDKSPYCVCVPDGTESDALVPFENCNASSESCYVKEE</sequence>
<dbReference type="InParanoid" id="A0A6I8TF53"/>
<comment type="similarity">
    <text evidence="1">Belongs to the cytochrome b5 family. MAPR subfamily.</text>
</comment>
<keyword evidence="2" id="KW-0812">Transmembrane</keyword>
<name>A0A6I8TF53_AEDAE</name>
<feature type="domain" description="Cytochrome b5 heme-binding" evidence="3">
    <location>
        <begin position="49"/>
        <end position="146"/>
    </location>
</feature>
<dbReference type="GO" id="GO:0016020">
    <property type="term" value="C:membrane"/>
    <property type="evidence" value="ECO:0007669"/>
    <property type="project" value="TreeGrafter"/>
</dbReference>